<dbReference type="SUPFAM" id="SSF52141">
    <property type="entry name" value="Uracil-DNA glycosylase-like"/>
    <property type="match status" value="1"/>
</dbReference>
<evidence type="ECO:0000313" key="2">
    <source>
        <dbReference type="Proteomes" id="UP000076021"/>
    </source>
</evidence>
<dbReference type="Proteomes" id="UP000076021">
    <property type="component" value="Chromosome"/>
</dbReference>
<evidence type="ECO:0000313" key="1">
    <source>
        <dbReference type="EMBL" id="AMX00567.1"/>
    </source>
</evidence>
<dbReference type="InterPro" id="IPR036895">
    <property type="entry name" value="Uracil-DNA_glycosylase-like_sf"/>
</dbReference>
<proteinExistence type="predicted"/>
<keyword evidence="2" id="KW-1185">Reference proteome</keyword>
<dbReference type="OrthoDB" id="573462at2"/>
<name>A0A143HGF3_9BACL</name>
<accession>A0A143HGF3</accession>
<dbReference type="RefSeq" id="WP_066791074.1">
    <property type="nucleotide sequence ID" value="NZ_CP014806.1"/>
</dbReference>
<reference evidence="2" key="2">
    <citation type="submission" date="2016-03" db="EMBL/GenBank/DDBJ databases">
        <authorList>
            <person name="Ploux O."/>
        </authorList>
    </citation>
    <scope>NUCLEOTIDE SEQUENCE [LARGE SCALE GENOMIC DNA]</scope>
    <source>
        <strain evidence="2">PP9</strain>
    </source>
</reference>
<protein>
    <recommendedName>
        <fullName evidence="3">Uracil-DNA glycosylase-like domain-containing protein</fullName>
    </recommendedName>
</protein>
<evidence type="ECO:0008006" key="3">
    <source>
        <dbReference type="Google" id="ProtNLM"/>
    </source>
</evidence>
<sequence length="249" mass="28616">MQNEIKLEHYLPYIDSLPESKIITKDDVLNSNFLIEKDNNIEMYYAPHNEYINRDAKVVIVGITPGWTQMKAALLQAKICLREGASTDQILEQSKRAAGFAGTMRENLIKMLDECEMNKAFGLSSARQLFEKHFNLLHTTSVIKYPVFVKEKNYTGHTPKIGRSPLLTNYAYHIFLHELKEIKQDYLLVPLGKAVTEVISDLAKQGEIPMERCLFGFPHPSGANGHRRKQFMQNKHQLQTIVKKFSQHI</sequence>
<reference evidence="1 2" key="1">
    <citation type="journal article" date="2016" name="Genome Announc.">
        <title>Whole-Genome Sequence of Rummeliibacillus stabekisii Strain PP9 Isolated from Antarctic Soil.</title>
        <authorList>
            <person name="da Mota F.F."/>
            <person name="Vollu R.E."/>
            <person name="Jurelevicius D."/>
            <person name="Seldin L."/>
        </authorList>
    </citation>
    <scope>NUCLEOTIDE SEQUENCE [LARGE SCALE GENOMIC DNA]</scope>
    <source>
        <strain evidence="1 2">PP9</strain>
    </source>
</reference>
<dbReference type="AlphaFoldDB" id="A0A143HGF3"/>
<dbReference type="EMBL" id="CP014806">
    <property type="protein sequence ID" value="AMX00567.1"/>
    <property type="molecule type" value="Genomic_DNA"/>
</dbReference>
<dbReference type="KEGG" id="rst:ATY39_14770"/>
<gene>
    <name evidence="1" type="ORF">ATY39_14770</name>
</gene>
<organism evidence="1 2">
    <name type="scientific">Rummeliibacillus stabekisii</name>
    <dbReference type="NCBI Taxonomy" id="241244"/>
    <lineage>
        <taxon>Bacteria</taxon>
        <taxon>Bacillati</taxon>
        <taxon>Bacillota</taxon>
        <taxon>Bacilli</taxon>
        <taxon>Bacillales</taxon>
        <taxon>Caryophanaceae</taxon>
        <taxon>Rummeliibacillus</taxon>
    </lineage>
</organism>